<dbReference type="EMBL" id="JBBKAI010000002">
    <property type="protein sequence ID" value="MEJ8657165.1"/>
    <property type="molecule type" value="Genomic_DNA"/>
</dbReference>
<accession>A0ACC6QFU1</accession>
<protein>
    <submittedName>
        <fullName evidence="1">Uncharacterized protein</fullName>
    </submittedName>
</protein>
<organism evidence="1 2">
    <name type="scientific">Streptomyces pratisoli</name>
    <dbReference type="NCBI Taxonomy" id="3139917"/>
    <lineage>
        <taxon>Bacteria</taxon>
        <taxon>Bacillati</taxon>
        <taxon>Actinomycetota</taxon>
        <taxon>Actinomycetes</taxon>
        <taxon>Kitasatosporales</taxon>
        <taxon>Streptomycetaceae</taxon>
        <taxon>Streptomyces</taxon>
    </lineage>
</organism>
<keyword evidence="2" id="KW-1185">Reference proteome</keyword>
<proteinExistence type="predicted"/>
<evidence type="ECO:0000313" key="2">
    <source>
        <dbReference type="Proteomes" id="UP001375539"/>
    </source>
</evidence>
<reference evidence="1" key="1">
    <citation type="submission" date="2024-03" db="EMBL/GenBank/DDBJ databases">
        <title>Novel Streptomyces species of biotechnological and ecological value are a feature of Machair soil.</title>
        <authorList>
            <person name="Prole J.R."/>
            <person name="Goodfellow M."/>
            <person name="Allenby N."/>
            <person name="Ward A.C."/>
        </authorList>
    </citation>
    <scope>NUCLEOTIDE SEQUENCE</scope>
    <source>
        <strain evidence="1">MS1.AVA.4</strain>
    </source>
</reference>
<evidence type="ECO:0000313" key="1">
    <source>
        <dbReference type="EMBL" id="MEJ8657165.1"/>
    </source>
</evidence>
<gene>
    <name evidence="1" type="ORF">WKI58_11615</name>
</gene>
<comment type="caution">
    <text evidence="1">The sequence shown here is derived from an EMBL/GenBank/DDBJ whole genome shotgun (WGS) entry which is preliminary data.</text>
</comment>
<name>A0ACC6QFU1_9ACTN</name>
<sequence length="385" mass="40561">MTSLFNGSSGNPTASTIGAVASALGAPAAFLLPGAEWDDLTALSVFVSRPEAREVLRLMQGLEVQDILEISSRLREIRRREGLSEDVPAIPPPPPASTSPARGVRAAEAWTTPLSGQRITWKDADVDGPIFGLCSVLTLLSTAITLNRAAAQRRQNSDAYRVSRRAHVTALASSFVGSVLAIPAVAEVADRATMAELSSLVSDIAAVIFCASLQVLIIDWEYRGLPHDVSIACRIGFVVVVSGLLIWQFRRTDPARLDVDLSTSYAQVSNVRTYLLTYLGFFAAAGAEVAMRATKLARAVWRQGRAAGTGLAVAAAGATFGVLYAVSRGGYVLAYESGHAWPLALDNVISPALAGLSIGGVAAGLTMAVLSNSRRSGTLRRSVNV</sequence>
<dbReference type="Proteomes" id="UP001375539">
    <property type="component" value="Unassembled WGS sequence"/>
</dbReference>